<dbReference type="GO" id="GO:0005886">
    <property type="term" value="C:plasma membrane"/>
    <property type="evidence" value="ECO:0007669"/>
    <property type="project" value="TreeGrafter"/>
</dbReference>
<accession>A0A9D3XW93</accession>
<protein>
    <recommendedName>
        <fullName evidence="3">Immunoglobulin V-set domain-containing protein</fullName>
    </recommendedName>
</protein>
<dbReference type="Gene3D" id="2.60.40.10">
    <property type="entry name" value="Immunoglobulins"/>
    <property type="match status" value="2"/>
</dbReference>
<dbReference type="EMBL" id="JAHDVG010000463">
    <property type="protein sequence ID" value="KAH1186395.1"/>
    <property type="molecule type" value="Genomic_DNA"/>
</dbReference>
<evidence type="ECO:0000313" key="4">
    <source>
        <dbReference type="EMBL" id="KAH1186395.1"/>
    </source>
</evidence>
<dbReference type="Proteomes" id="UP000827986">
    <property type="component" value="Unassembled WGS sequence"/>
</dbReference>
<dbReference type="PANTHER" id="PTHR23268">
    <property type="entry name" value="T-CELL RECEPTOR BETA CHAIN"/>
    <property type="match status" value="1"/>
</dbReference>
<evidence type="ECO:0000256" key="2">
    <source>
        <dbReference type="ARBA" id="ARBA00022859"/>
    </source>
</evidence>
<dbReference type="SUPFAM" id="SSF48726">
    <property type="entry name" value="Immunoglobulin"/>
    <property type="match status" value="2"/>
</dbReference>
<keyword evidence="2" id="KW-0391">Immunity</keyword>
<evidence type="ECO:0000313" key="5">
    <source>
        <dbReference type="Proteomes" id="UP000827986"/>
    </source>
</evidence>
<reference evidence="4" key="1">
    <citation type="submission" date="2021-09" db="EMBL/GenBank/DDBJ databases">
        <title>The genome of Mauremys mutica provides insights into the evolution of semi-aquatic lifestyle.</title>
        <authorList>
            <person name="Gong S."/>
            <person name="Gao Y."/>
        </authorList>
    </citation>
    <scope>NUCLEOTIDE SEQUENCE</scope>
    <source>
        <strain evidence="4">MM-2020</strain>
        <tissue evidence="4">Muscle</tissue>
    </source>
</reference>
<dbReference type="GO" id="GO:0007166">
    <property type="term" value="P:cell surface receptor signaling pathway"/>
    <property type="evidence" value="ECO:0007669"/>
    <property type="project" value="TreeGrafter"/>
</dbReference>
<evidence type="ECO:0000256" key="1">
    <source>
        <dbReference type="ARBA" id="ARBA00022729"/>
    </source>
</evidence>
<dbReference type="GO" id="GO:0002376">
    <property type="term" value="P:immune system process"/>
    <property type="evidence" value="ECO:0007669"/>
    <property type="project" value="UniProtKB-KW"/>
</dbReference>
<dbReference type="PANTHER" id="PTHR23268:SF31">
    <property type="entry name" value="T CELL RECEPTOR BETA VARIABLE 30"/>
    <property type="match status" value="1"/>
</dbReference>
<keyword evidence="5" id="KW-1185">Reference proteome</keyword>
<feature type="domain" description="Immunoglobulin V-set" evidence="3">
    <location>
        <begin position="88"/>
        <end position="176"/>
    </location>
</feature>
<evidence type="ECO:0000259" key="3">
    <source>
        <dbReference type="Pfam" id="PF07686"/>
    </source>
</evidence>
<dbReference type="InterPro" id="IPR013106">
    <property type="entry name" value="Ig_V-set"/>
</dbReference>
<keyword evidence="1" id="KW-0732">Signal</keyword>
<name>A0A9D3XW93_9SAUR</name>
<organism evidence="4 5">
    <name type="scientific">Mauremys mutica</name>
    <name type="common">yellowpond turtle</name>
    <dbReference type="NCBI Taxonomy" id="74926"/>
    <lineage>
        <taxon>Eukaryota</taxon>
        <taxon>Metazoa</taxon>
        <taxon>Chordata</taxon>
        <taxon>Craniata</taxon>
        <taxon>Vertebrata</taxon>
        <taxon>Euteleostomi</taxon>
        <taxon>Archelosauria</taxon>
        <taxon>Testudinata</taxon>
        <taxon>Testudines</taxon>
        <taxon>Cryptodira</taxon>
        <taxon>Durocryptodira</taxon>
        <taxon>Testudinoidea</taxon>
        <taxon>Geoemydidae</taxon>
        <taxon>Geoemydinae</taxon>
        <taxon>Mauremys</taxon>
    </lineage>
</organism>
<dbReference type="InterPro" id="IPR050413">
    <property type="entry name" value="TCR_beta_variable"/>
</dbReference>
<proteinExistence type="predicted"/>
<dbReference type="InterPro" id="IPR036179">
    <property type="entry name" value="Ig-like_dom_sf"/>
</dbReference>
<sequence>MRVVSVERKFHIRERWAIHQPPDMVVILGKPLTLNCSLSKTTLLMTMYWYKQAVGKDTRLQLVVFSTEGSGANVEKPFEGAKGRLVEQSPPYFMVRPEVSQSVTCTLKNTAYPWMSWYWQDTQDHLHFLVQSRNEGDREKIIQEGTSYQSERVSSTELSLEMQNVTQSQTIYCTCSKGTVRD</sequence>
<dbReference type="Pfam" id="PF07686">
    <property type="entry name" value="V-set"/>
    <property type="match status" value="1"/>
</dbReference>
<gene>
    <name evidence="4" type="ORF">KIL84_019144</name>
</gene>
<dbReference type="InterPro" id="IPR013783">
    <property type="entry name" value="Ig-like_fold"/>
</dbReference>
<dbReference type="AlphaFoldDB" id="A0A9D3XW93"/>
<comment type="caution">
    <text evidence="4">The sequence shown here is derived from an EMBL/GenBank/DDBJ whole genome shotgun (WGS) entry which is preliminary data.</text>
</comment>